<name>A0A183SLQ5_SCHSO</name>
<dbReference type="Proteomes" id="UP000275846">
    <property type="component" value="Unassembled WGS sequence"/>
</dbReference>
<accession>A0A183SLQ5</accession>
<proteinExistence type="predicted"/>
<evidence type="ECO:0000313" key="3">
    <source>
        <dbReference type="WBParaSite" id="SSLN_0000531601-mRNA-1"/>
    </source>
</evidence>
<reference evidence="1 2" key="2">
    <citation type="submission" date="2018-11" db="EMBL/GenBank/DDBJ databases">
        <authorList>
            <consortium name="Pathogen Informatics"/>
        </authorList>
    </citation>
    <scope>NUCLEOTIDE SEQUENCE [LARGE SCALE GENOMIC DNA]</scope>
    <source>
        <strain evidence="1 2">NST_G2</strain>
    </source>
</reference>
<protein>
    <submittedName>
        <fullName evidence="1 3">Uncharacterized protein</fullName>
    </submittedName>
</protein>
<gene>
    <name evidence="1" type="ORF">SSLN_LOCUS5153</name>
</gene>
<evidence type="ECO:0000313" key="1">
    <source>
        <dbReference type="EMBL" id="VDL91538.1"/>
    </source>
</evidence>
<reference evidence="3" key="1">
    <citation type="submission" date="2016-06" db="UniProtKB">
        <authorList>
            <consortium name="WormBaseParasite"/>
        </authorList>
    </citation>
    <scope>IDENTIFICATION</scope>
</reference>
<dbReference type="WBParaSite" id="SSLN_0000531601-mRNA-1">
    <property type="protein sequence ID" value="SSLN_0000531601-mRNA-1"/>
    <property type="gene ID" value="SSLN_0000531601"/>
</dbReference>
<keyword evidence="2" id="KW-1185">Reference proteome</keyword>
<evidence type="ECO:0000313" key="2">
    <source>
        <dbReference type="Proteomes" id="UP000275846"/>
    </source>
</evidence>
<sequence>MWLARGENPLRFSTVSSEAKLAFREESLLYFTLKKIKKDVGENLFNNFEHQHTGSLSACTMVASLKSWEPVLGATSLGISLQVSPSAKRQRAYKRPPGLHRILLLSCRNDVAWPGLFLVGKARDPGAIDDHDFIEEMFSYVAVRVLMDFLSLVDHPGILHLPQWLL</sequence>
<dbReference type="AlphaFoldDB" id="A0A183SLQ5"/>
<dbReference type="EMBL" id="UYSU01033134">
    <property type="protein sequence ID" value="VDL91538.1"/>
    <property type="molecule type" value="Genomic_DNA"/>
</dbReference>
<organism evidence="3">
    <name type="scientific">Schistocephalus solidus</name>
    <name type="common">Tapeworm</name>
    <dbReference type="NCBI Taxonomy" id="70667"/>
    <lineage>
        <taxon>Eukaryota</taxon>
        <taxon>Metazoa</taxon>
        <taxon>Spiralia</taxon>
        <taxon>Lophotrochozoa</taxon>
        <taxon>Platyhelminthes</taxon>
        <taxon>Cestoda</taxon>
        <taxon>Eucestoda</taxon>
        <taxon>Diphyllobothriidea</taxon>
        <taxon>Diphyllobothriidae</taxon>
        <taxon>Schistocephalus</taxon>
    </lineage>
</organism>